<feature type="compositionally biased region" description="Basic and acidic residues" evidence="1">
    <location>
        <begin position="496"/>
        <end position="517"/>
    </location>
</feature>
<accession>B6JZQ1</accession>
<feature type="compositionally biased region" description="Acidic residues" evidence="1">
    <location>
        <begin position="451"/>
        <end position="465"/>
    </location>
</feature>
<dbReference type="STRING" id="402676.B6JZQ1"/>
<sequence>MPKESVEDWAIEKLKKLLALDNETLTILVHGLLDAPDPESTREKFYDWLGRSKAIEQFVEELLARQFPNAVSSEKNTNGGTRSTSKALSSKGASKISGKTSTNSRLRQGSRNKQKQPVPSAYSGSPQVQKANIVQRDDDDLYRVTGKGKKGNNPVGPKESSTSTSTAISSSASTLWDIPEPASAKNSELEAAPKKVQSKSTTSTRGTSHGPGVLTSELGLKTKKSQSKAKQNPKTSQRPVRATKLSDIELAIREIELTQASQQPESRKKCDCQARKHPLNEVAPNCLRCGKIICVMEGIGPCTFCGSPVLSRTQQLELVQALKQEEQREKQMANERRKKKTISSKQGYRPLANQGTHSIFLDPKEFEKSLSEAEKRKQQLLNFDKTMARRTRIIDEAADFDVSQLANDKWASPTERALNLIKMQKAIAAQQKKKKRVLAIDLKGKKVSVRDEEESEGEASSEEDATAYSAVPRVSENDTPKGAMQVHIPRQFARPKFRENTDHPTEGTDKSTKDSTKTETNSSIIPQSLLQRISKKWSIVQDEFDDVSAITA</sequence>
<feature type="region of interest" description="Disordered" evidence="1">
    <location>
        <begin position="71"/>
        <end position="245"/>
    </location>
</feature>
<dbReference type="PANTHER" id="PTHR12963:SF4">
    <property type="entry name" value="ACTIVATING SIGNAL COINTEGRATOR 1"/>
    <property type="match status" value="1"/>
</dbReference>
<evidence type="ECO:0000313" key="4">
    <source>
        <dbReference type="JaponicusDB" id="SJAG_02096"/>
    </source>
</evidence>
<feature type="compositionally biased region" description="Polar residues" evidence="1">
    <location>
        <begin position="228"/>
        <end position="238"/>
    </location>
</feature>
<dbReference type="GO" id="GO:0005634">
    <property type="term" value="C:nucleus"/>
    <property type="evidence" value="ECO:0000318"/>
    <property type="project" value="GO_Central"/>
</dbReference>
<evidence type="ECO:0000259" key="2">
    <source>
        <dbReference type="Pfam" id="PF06221"/>
    </source>
</evidence>
<keyword evidence="5" id="KW-1185">Reference proteome</keyword>
<feature type="domain" description="TRIP4/RQT4 C2HC5-type zinc finger" evidence="2">
    <location>
        <begin position="267"/>
        <end position="319"/>
    </location>
</feature>
<feature type="region of interest" description="Disordered" evidence="1">
    <location>
        <begin position="445"/>
        <end position="524"/>
    </location>
</feature>
<organism evidence="3 5">
    <name type="scientific">Schizosaccharomyces japonicus (strain yFS275 / FY16936)</name>
    <name type="common">Fission yeast</name>
    <dbReference type="NCBI Taxonomy" id="402676"/>
    <lineage>
        <taxon>Eukaryota</taxon>
        <taxon>Fungi</taxon>
        <taxon>Dikarya</taxon>
        <taxon>Ascomycota</taxon>
        <taxon>Taphrinomycotina</taxon>
        <taxon>Schizosaccharomycetes</taxon>
        <taxon>Schizosaccharomycetales</taxon>
        <taxon>Schizosaccharomycetaceae</taxon>
        <taxon>Schizosaccharomyces</taxon>
    </lineage>
</organism>
<evidence type="ECO:0000313" key="3">
    <source>
        <dbReference type="EMBL" id="EEB07019.1"/>
    </source>
</evidence>
<dbReference type="eggNOG" id="KOG2845">
    <property type="taxonomic scope" value="Eukaryota"/>
</dbReference>
<evidence type="ECO:0000256" key="1">
    <source>
        <dbReference type="SAM" id="MobiDB-lite"/>
    </source>
</evidence>
<dbReference type="RefSeq" id="XP_002173312.1">
    <property type="nucleotide sequence ID" value="XM_002173276.2"/>
</dbReference>
<dbReference type="Proteomes" id="UP000001744">
    <property type="component" value="Unassembled WGS sequence"/>
</dbReference>
<name>B6JZQ1_SCHJY</name>
<feature type="compositionally biased region" description="Low complexity" evidence="1">
    <location>
        <begin position="151"/>
        <end position="174"/>
    </location>
</feature>
<feature type="compositionally biased region" description="Polar residues" evidence="1">
    <location>
        <begin position="198"/>
        <end position="207"/>
    </location>
</feature>
<gene>
    <name evidence="4" type="primary">rqt4</name>
    <name evidence="3" type="ORF">SJAG_02096</name>
</gene>
<dbReference type="EMBL" id="KE651168">
    <property type="protein sequence ID" value="EEB07019.1"/>
    <property type="molecule type" value="Genomic_DNA"/>
</dbReference>
<dbReference type="GO" id="GO:0008270">
    <property type="term" value="F:zinc ion binding"/>
    <property type="evidence" value="ECO:0007669"/>
    <property type="project" value="InterPro"/>
</dbReference>
<dbReference type="InterPro" id="IPR009349">
    <property type="entry name" value="TRIP4/RQT4_C2HC5_Znf"/>
</dbReference>
<dbReference type="OrthoDB" id="338816at2759"/>
<dbReference type="Pfam" id="PF06221">
    <property type="entry name" value="zf-C2HC5"/>
    <property type="match status" value="1"/>
</dbReference>
<dbReference type="OMA" id="LANDKWA"/>
<dbReference type="AlphaFoldDB" id="B6JZQ1"/>
<evidence type="ECO:0000313" key="5">
    <source>
        <dbReference type="Proteomes" id="UP000001744"/>
    </source>
</evidence>
<dbReference type="JaponicusDB" id="SJAG_02096">
    <property type="gene designation" value="rqt4"/>
</dbReference>
<dbReference type="PANTHER" id="PTHR12963">
    <property type="entry name" value="THYROID RECEPTOR INTERACTING PROTEIN RELATED"/>
    <property type="match status" value="1"/>
</dbReference>
<dbReference type="HOGENOM" id="CLU_027500_1_0_1"/>
<dbReference type="InterPro" id="IPR039128">
    <property type="entry name" value="TRIP4-like"/>
</dbReference>
<protein>
    <submittedName>
        <fullName evidence="3">Thyroid receptor interacting protein</fullName>
    </submittedName>
</protein>
<dbReference type="GO" id="GO:0045893">
    <property type="term" value="P:positive regulation of DNA-templated transcription"/>
    <property type="evidence" value="ECO:0000318"/>
    <property type="project" value="GO_Central"/>
</dbReference>
<dbReference type="GeneID" id="7052029"/>
<feature type="compositionally biased region" description="Polar residues" evidence="1">
    <location>
        <begin position="115"/>
        <end position="132"/>
    </location>
</feature>
<dbReference type="GO" id="GO:0072344">
    <property type="term" value="P:rescue of stalled ribosome"/>
    <property type="evidence" value="ECO:0007669"/>
    <property type="project" value="InterPro"/>
</dbReference>
<reference evidence="3 5" key="1">
    <citation type="journal article" date="2011" name="Science">
        <title>Comparative functional genomics of the fission yeasts.</title>
        <authorList>
            <person name="Rhind N."/>
            <person name="Chen Z."/>
            <person name="Yassour M."/>
            <person name="Thompson D.A."/>
            <person name="Haas B.J."/>
            <person name="Habib N."/>
            <person name="Wapinski I."/>
            <person name="Roy S."/>
            <person name="Lin M.F."/>
            <person name="Heiman D.I."/>
            <person name="Young S.K."/>
            <person name="Furuya K."/>
            <person name="Guo Y."/>
            <person name="Pidoux A."/>
            <person name="Chen H.M."/>
            <person name="Robbertse B."/>
            <person name="Goldberg J.M."/>
            <person name="Aoki K."/>
            <person name="Bayne E.H."/>
            <person name="Berlin A.M."/>
            <person name="Desjardins C.A."/>
            <person name="Dobbs E."/>
            <person name="Dukaj L."/>
            <person name="Fan L."/>
            <person name="FitzGerald M.G."/>
            <person name="French C."/>
            <person name="Gujja S."/>
            <person name="Hansen K."/>
            <person name="Keifenheim D."/>
            <person name="Levin J.Z."/>
            <person name="Mosher R.A."/>
            <person name="Mueller C.A."/>
            <person name="Pfiffner J."/>
            <person name="Priest M."/>
            <person name="Russ C."/>
            <person name="Smialowska A."/>
            <person name="Swoboda P."/>
            <person name="Sykes S.M."/>
            <person name="Vaughn M."/>
            <person name="Vengrova S."/>
            <person name="Yoder R."/>
            <person name="Zeng Q."/>
            <person name="Allshire R."/>
            <person name="Baulcombe D."/>
            <person name="Birren B.W."/>
            <person name="Brown W."/>
            <person name="Ekwall K."/>
            <person name="Kellis M."/>
            <person name="Leatherwood J."/>
            <person name="Levin H."/>
            <person name="Margalit H."/>
            <person name="Martienssen R."/>
            <person name="Nieduszynski C.A."/>
            <person name="Spatafora J.W."/>
            <person name="Friedman N."/>
            <person name="Dalgaard J.Z."/>
            <person name="Baumann P."/>
            <person name="Niki H."/>
            <person name="Regev A."/>
            <person name="Nusbaum C."/>
        </authorList>
    </citation>
    <scope>NUCLEOTIDE SEQUENCE [LARGE SCALE GENOMIC DNA]</scope>
    <source>
        <strain evidence="5">yFS275 / FY16936</strain>
    </source>
</reference>
<dbReference type="GO" id="GO:0180022">
    <property type="term" value="C:RQC-trigger complex"/>
    <property type="evidence" value="ECO:0007669"/>
    <property type="project" value="InterPro"/>
</dbReference>
<feature type="compositionally biased region" description="Polar residues" evidence="1">
    <location>
        <begin position="71"/>
        <end position="107"/>
    </location>
</feature>
<proteinExistence type="predicted"/>
<dbReference type="VEuPathDB" id="FungiDB:SJAG_02096"/>